<dbReference type="EMBL" id="LZLQ01000055">
    <property type="protein sequence ID" value="OBK17146.1"/>
    <property type="molecule type" value="Genomic_DNA"/>
</dbReference>
<dbReference type="OrthoDB" id="4730718at2"/>
<evidence type="ECO:0000313" key="1">
    <source>
        <dbReference type="EMBL" id="OBK17146.1"/>
    </source>
</evidence>
<comment type="caution">
    <text evidence="1">The sequence shown here is derived from an EMBL/GenBank/DDBJ whole genome shotgun (WGS) entry which is preliminary data.</text>
</comment>
<keyword evidence="2" id="KW-1185">Reference proteome</keyword>
<organism evidence="1 2">
    <name type="scientific">Mycobacterium asiaticum</name>
    <dbReference type="NCBI Taxonomy" id="1790"/>
    <lineage>
        <taxon>Bacteria</taxon>
        <taxon>Bacillati</taxon>
        <taxon>Actinomycetota</taxon>
        <taxon>Actinomycetes</taxon>
        <taxon>Mycobacteriales</taxon>
        <taxon>Mycobacteriaceae</taxon>
        <taxon>Mycobacterium</taxon>
    </lineage>
</organism>
<name>A0A1A3N5R4_MYCAS</name>
<gene>
    <name evidence="1" type="ORF">A5636_23600</name>
</gene>
<accession>A0A1A3N5R4</accession>
<dbReference type="Proteomes" id="UP000093629">
    <property type="component" value="Unassembled WGS sequence"/>
</dbReference>
<dbReference type="AlphaFoldDB" id="A0A1A3N5R4"/>
<evidence type="ECO:0000313" key="2">
    <source>
        <dbReference type="Proteomes" id="UP000093629"/>
    </source>
</evidence>
<protein>
    <submittedName>
        <fullName evidence="1">Uncharacterized protein</fullName>
    </submittedName>
</protein>
<sequence length="119" mass="13647">MGPALTGRGFQLDEADDAVWYRKRPAWAVYYRGSECKLQVCWSAREGGIDFMLAPLNAPNEFGLINHSKKWRFMLALSEVNDGLRTPSPDAGPETWWAWRKALFDTHFEAAHQALLRQH</sequence>
<reference evidence="1 2" key="1">
    <citation type="submission" date="2016-06" db="EMBL/GenBank/DDBJ databases">
        <authorList>
            <person name="Kjaerup R.B."/>
            <person name="Dalgaard T.S."/>
            <person name="Juul-Madsen H.R."/>
        </authorList>
    </citation>
    <scope>NUCLEOTIDE SEQUENCE [LARGE SCALE GENOMIC DNA]</scope>
    <source>
        <strain evidence="1 2">1245139.5</strain>
    </source>
</reference>
<proteinExistence type="predicted"/>